<evidence type="ECO:0000256" key="2">
    <source>
        <dbReference type="ARBA" id="ARBA00004687"/>
    </source>
</evidence>
<keyword evidence="8 14" id="KW-0256">Endoplasmic reticulum</keyword>
<accession>A0A1E4T333</accession>
<feature type="transmembrane region" description="Helical" evidence="14">
    <location>
        <begin position="509"/>
        <end position="528"/>
    </location>
</feature>
<feature type="compositionally biased region" description="Polar residues" evidence="15">
    <location>
        <begin position="1002"/>
        <end position="1030"/>
    </location>
</feature>
<dbReference type="InterPro" id="IPR002591">
    <property type="entry name" value="Phosphodiest/P_Trfase"/>
</dbReference>
<evidence type="ECO:0000256" key="14">
    <source>
        <dbReference type="RuleBase" id="RU367138"/>
    </source>
</evidence>
<dbReference type="EMBL" id="KV453851">
    <property type="protein sequence ID" value="ODV86098.1"/>
    <property type="molecule type" value="Genomic_DNA"/>
</dbReference>
<keyword evidence="18" id="KW-1185">Reference proteome</keyword>
<feature type="transmembrane region" description="Helical" evidence="14">
    <location>
        <begin position="535"/>
        <end position="551"/>
    </location>
</feature>
<dbReference type="CDD" id="cd16020">
    <property type="entry name" value="GPI_EPT_1"/>
    <property type="match status" value="1"/>
</dbReference>
<dbReference type="FunFam" id="3.40.720.10:FF:000015">
    <property type="entry name" value="GPI ethanolamine phosphate transferase 1"/>
    <property type="match status" value="1"/>
</dbReference>
<dbReference type="Gene3D" id="3.40.720.10">
    <property type="entry name" value="Alkaline Phosphatase, subunit A"/>
    <property type="match status" value="1"/>
</dbReference>
<dbReference type="PANTHER" id="PTHR12250:SF0">
    <property type="entry name" value="GPI ETHANOLAMINE PHOSPHATE TRANSFERASE 1"/>
    <property type="match status" value="1"/>
</dbReference>
<keyword evidence="9 14" id="KW-1133">Transmembrane helix</keyword>
<feature type="transmembrane region" description="Helical" evidence="14">
    <location>
        <begin position="677"/>
        <end position="697"/>
    </location>
</feature>
<organism evidence="17 18">
    <name type="scientific">[Candida] arabinofermentans NRRL YB-2248</name>
    <dbReference type="NCBI Taxonomy" id="983967"/>
    <lineage>
        <taxon>Eukaryota</taxon>
        <taxon>Fungi</taxon>
        <taxon>Dikarya</taxon>
        <taxon>Ascomycota</taxon>
        <taxon>Saccharomycotina</taxon>
        <taxon>Pichiomycetes</taxon>
        <taxon>Pichiales</taxon>
        <taxon>Pichiaceae</taxon>
        <taxon>Ogataea</taxon>
        <taxon>Ogataea/Candida clade</taxon>
    </lineage>
</organism>
<feature type="transmembrane region" description="Helical" evidence="14">
    <location>
        <begin position="468"/>
        <end position="494"/>
    </location>
</feature>
<evidence type="ECO:0000256" key="13">
    <source>
        <dbReference type="ARBA" id="ARBA00024850"/>
    </source>
</evidence>
<feature type="transmembrane region" description="Helical" evidence="14">
    <location>
        <begin position="840"/>
        <end position="863"/>
    </location>
</feature>
<keyword evidence="7 14" id="KW-0812">Transmembrane</keyword>
<comment type="subcellular location">
    <subcellularLocation>
        <location evidence="1 14">Endoplasmic reticulum membrane</location>
        <topology evidence="1 14">Multi-pass membrane protein</topology>
    </subcellularLocation>
</comment>
<feature type="compositionally biased region" description="Acidic residues" evidence="15">
    <location>
        <begin position="1044"/>
        <end position="1054"/>
    </location>
</feature>
<evidence type="ECO:0000256" key="8">
    <source>
        <dbReference type="ARBA" id="ARBA00022824"/>
    </source>
</evidence>
<feature type="transmembrane region" description="Helical" evidence="14">
    <location>
        <begin position="798"/>
        <end position="820"/>
    </location>
</feature>
<feature type="transmembrane region" description="Helical" evidence="14">
    <location>
        <begin position="749"/>
        <end position="778"/>
    </location>
</feature>
<dbReference type="PANTHER" id="PTHR12250">
    <property type="entry name" value="PHOSPHATIDYLINOSITOL GLYCAN, CLASS N"/>
    <property type="match status" value="1"/>
</dbReference>
<keyword evidence="6 14" id="KW-0808">Transferase</keyword>
<evidence type="ECO:0000313" key="18">
    <source>
        <dbReference type="Proteomes" id="UP000094801"/>
    </source>
</evidence>
<keyword evidence="5 14" id="KW-0337">GPI-anchor biosynthesis</keyword>
<feature type="transmembrane region" description="Helical" evidence="14">
    <location>
        <begin position="875"/>
        <end position="894"/>
    </location>
</feature>
<feature type="transmembrane region" description="Helical" evidence="14">
    <location>
        <begin position="621"/>
        <end position="639"/>
    </location>
</feature>
<dbReference type="AlphaFoldDB" id="A0A1E4T333"/>
<evidence type="ECO:0000256" key="3">
    <source>
        <dbReference type="ARBA" id="ARBA00008400"/>
    </source>
</evidence>
<dbReference type="GO" id="GO:0051377">
    <property type="term" value="F:mannose-ethanolamine phosphotransferase activity"/>
    <property type="evidence" value="ECO:0007669"/>
    <property type="project" value="UniProtKB-UniRule"/>
</dbReference>
<dbReference type="GO" id="GO:0006506">
    <property type="term" value="P:GPI anchor biosynthetic process"/>
    <property type="evidence" value="ECO:0007669"/>
    <property type="project" value="UniProtKB-UniPathway"/>
</dbReference>
<evidence type="ECO:0000256" key="10">
    <source>
        <dbReference type="ARBA" id="ARBA00023136"/>
    </source>
</evidence>
<evidence type="ECO:0000256" key="7">
    <source>
        <dbReference type="ARBA" id="ARBA00022692"/>
    </source>
</evidence>
<keyword evidence="12" id="KW-0961">Cell wall biogenesis/degradation</keyword>
<dbReference type="STRING" id="983967.A0A1E4T333"/>
<gene>
    <name evidence="17" type="ORF">CANARDRAFT_212375</name>
</gene>
<dbReference type="InterPro" id="IPR017850">
    <property type="entry name" value="Alkaline_phosphatase_core_sf"/>
</dbReference>
<dbReference type="InterPro" id="IPR037671">
    <property type="entry name" value="PIGN_N"/>
</dbReference>
<feature type="transmembrane region" description="Helical" evidence="14">
    <location>
        <begin position="563"/>
        <end position="583"/>
    </location>
</feature>
<evidence type="ECO:0000256" key="11">
    <source>
        <dbReference type="ARBA" id="ARBA00023180"/>
    </source>
</evidence>
<comment type="pathway">
    <text evidence="2 14">Glycolipid biosynthesis; glycosylphosphatidylinositol-anchor biosynthesis.</text>
</comment>
<evidence type="ECO:0000259" key="16">
    <source>
        <dbReference type="Pfam" id="PF04987"/>
    </source>
</evidence>
<dbReference type="EC" id="2.-.-.-" evidence="14"/>
<keyword evidence="11" id="KW-0325">Glycoprotein</keyword>
<evidence type="ECO:0000256" key="4">
    <source>
        <dbReference type="ARBA" id="ARBA00020831"/>
    </source>
</evidence>
<evidence type="ECO:0000256" key="6">
    <source>
        <dbReference type="ARBA" id="ARBA00022679"/>
    </source>
</evidence>
<evidence type="ECO:0000256" key="12">
    <source>
        <dbReference type="ARBA" id="ARBA00023316"/>
    </source>
</evidence>
<dbReference type="InterPro" id="IPR017852">
    <property type="entry name" value="GPI_EtnP_transferase_1_C"/>
</dbReference>
<keyword evidence="10 14" id="KW-0472">Membrane</keyword>
<feature type="domain" description="GPI ethanolamine phosphate transferase 1 C-terminal" evidence="16">
    <location>
        <begin position="458"/>
        <end position="899"/>
    </location>
</feature>
<feature type="transmembrane region" description="Helical" evidence="14">
    <location>
        <begin position="906"/>
        <end position="926"/>
    </location>
</feature>
<dbReference type="OrthoDB" id="2748310at2759"/>
<name>A0A1E4T333_9ASCO</name>
<feature type="transmembrane region" description="Helical" evidence="14">
    <location>
        <begin position="718"/>
        <end position="737"/>
    </location>
</feature>
<sequence length="1101" mass="126370">MSQLILSKRALLLIVGVLFHLLYLWSIFDIYFISPLVHGMKHHLSTLNPPAKRLFLIVGDGQRADTTLSKVYHSKNDEFNYLTPYLRSIILNQGTYGISHTRMPTESRPGHVAMIAGFYEDVSAVTKGWKENPVDFDSVFNQSKHTYSFGSPDILPMFATGASDLNKIDTWMYGHEFEDFTSSSIELDKFVFDNLNQLFINSTIDSNLNNEIRQDGNIFFLHLLGTDTAGHSYRPYSNEYYDNVIHTDNQLSKLIPKINEFFNDDKTAFIFTSDHGMSDFGSHGDGHPNNTRTPFICWGAGCKKPNYIDSIDNKYLLKESNEMLNWNLNNIERHDIKQADIASLMSYLIGLNYPSNSVGELPIDFIDGSESDKINALYQNSLSILEQYLVKLSEVSNSQFHFKPFPEFELKSIDDYKSEIEQLIKLVDGDDLDEIKLNLIEKLAINKIETFMQVTLSGLDYLTKYNWLLLRSIVTLGFVGWIVYSFVIFLQLFILEKENTLQNSLSFKIFNYSFFISITLTLSYLLFYQKSPMNYYMYLAFPIFFWNQIFNKNTDLFIGLYQFFKGLSIFKISIILLSIIGFFECITYGFTNRSIFIYLFGILGIYPILLTTNSNSNSNSISYKRLISWLITNILMSFFPSQNPIKTENLTMILIGGLSIILIGIISLIYLNKKIQLSLYTKSLILIQILLVIISIYSTQKSIISLQLRNGLPKDAQLLGWLNLIISLIIIPILHHFKSNSDYQLRFLIIFLTFSPTFIILTISFETLFYVLFSLLVLQWLEIESKLKLKVINSWLQLLRISLIGFFFLQISFFGTGNIASISSFSLDSVYRLIPIFDPFPMGALLMLKLIIPYIILSIGLGLMNIRLNLKIYSISTLVISLSDLLSLNFFFLVKTEGSWLDIGLTISNYCLAILNSLFILILELLSNFLLHNVKLEEANEDDLIMQVNGDGVGKKAQKLMNDNDTISKRIRRSSMIIEVDDDDDVQYIKDNITSKKGIKKLTSNSPKKNNKKLTSNPPEKSSKKLTGNSPEKYERKKHYIIEEISDSEDDDDYGIDKDTSFVSKQLELDTVEYKEILKLIGESESSNSIADRLRRRSKRN</sequence>
<reference evidence="18" key="1">
    <citation type="submission" date="2016-04" db="EMBL/GenBank/DDBJ databases">
        <title>Comparative genomics of biotechnologically important yeasts.</title>
        <authorList>
            <consortium name="DOE Joint Genome Institute"/>
            <person name="Riley R."/>
            <person name="Haridas S."/>
            <person name="Wolfe K.H."/>
            <person name="Lopes M.R."/>
            <person name="Hittinger C.T."/>
            <person name="Goker M."/>
            <person name="Salamov A."/>
            <person name="Wisecaver J."/>
            <person name="Long T.M."/>
            <person name="Aerts A.L."/>
            <person name="Barry K."/>
            <person name="Choi C."/>
            <person name="Clum A."/>
            <person name="Coughlan A.Y."/>
            <person name="Deshpande S."/>
            <person name="Douglass A.P."/>
            <person name="Hanson S.J."/>
            <person name="Klenk H.-P."/>
            <person name="Labutti K."/>
            <person name="Lapidus A."/>
            <person name="Lindquist E."/>
            <person name="Lipzen A."/>
            <person name="Meier-Kolthoff J.P."/>
            <person name="Ohm R.A."/>
            <person name="Otillar R.P."/>
            <person name="Pangilinan J."/>
            <person name="Peng Y."/>
            <person name="Rokas A."/>
            <person name="Rosa C.A."/>
            <person name="Scheuner C."/>
            <person name="Sibirny A.A."/>
            <person name="Slot J.C."/>
            <person name="Stielow J.B."/>
            <person name="Sun H."/>
            <person name="Kurtzman C.P."/>
            <person name="Blackwell M."/>
            <person name="Grigoriev I.V."/>
            <person name="Jeffries T.W."/>
        </authorList>
    </citation>
    <scope>NUCLEOTIDE SEQUENCE [LARGE SCALE GENOMIC DNA]</scope>
    <source>
        <strain evidence="18">NRRL YB-2248</strain>
    </source>
</reference>
<feature type="transmembrane region" description="Helical" evidence="14">
    <location>
        <begin position="12"/>
        <end position="33"/>
    </location>
</feature>
<dbReference type="InterPro" id="IPR007070">
    <property type="entry name" value="GPI_EtnP_transferase_1"/>
</dbReference>
<feature type="region of interest" description="Disordered" evidence="15">
    <location>
        <begin position="999"/>
        <end position="1057"/>
    </location>
</feature>
<feature type="transmembrane region" description="Helical" evidence="14">
    <location>
        <begin position="595"/>
        <end position="615"/>
    </location>
</feature>
<dbReference type="GO" id="GO:0071555">
    <property type="term" value="P:cell wall organization"/>
    <property type="evidence" value="ECO:0007669"/>
    <property type="project" value="UniProtKB-KW"/>
</dbReference>
<evidence type="ECO:0000256" key="5">
    <source>
        <dbReference type="ARBA" id="ARBA00022502"/>
    </source>
</evidence>
<evidence type="ECO:0000313" key="17">
    <source>
        <dbReference type="EMBL" id="ODV86098.1"/>
    </source>
</evidence>
<evidence type="ECO:0000256" key="1">
    <source>
        <dbReference type="ARBA" id="ARBA00004477"/>
    </source>
</evidence>
<dbReference type="Pfam" id="PF01663">
    <property type="entry name" value="Phosphodiest"/>
    <property type="match status" value="1"/>
</dbReference>
<dbReference type="Pfam" id="PF04987">
    <property type="entry name" value="PigN"/>
    <property type="match status" value="1"/>
</dbReference>
<dbReference type="GO" id="GO:0005789">
    <property type="term" value="C:endoplasmic reticulum membrane"/>
    <property type="evidence" value="ECO:0007669"/>
    <property type="project" value="UniProtKB-SubCell"/>
</dbReference>
<comment type="similarity">
    <text evidence="3 14">Belongs to the PIGG/PIGN/PIGO family. PIGN subfamily.</text>
</comment>
<proteinExistence type="inferred from homology"/>
<protein>
    <recommendedName>
        <fullName evidence="4 14">GPI ethanolamine phosphate transferase 1</fullName>
        <ecNumber evidence="14">2.-.-.-</ecNumber>
    </recommendedName>
</protein>
<evidence type="ECO:0000256" key="15">
    <source>
        <dbReference type="SAM" id="MobiDB-lite"/>
    </source>
</evidence>
<comment type="function">
    <text evidence="13 14">Ethanolamine phosphate transferase involved in glycosylphosphatidylinositol-anchor biosynthesis. Transfers ethanolamine phosphate to the first alpha-1,4-linked mannose of the glycosylphosphatidylinositol precursor of GPI-anchor.</text>
</comment>
<feature type="transmembrane region" description="Helical" evidence="14">
    <location>
        <begin position="651"/>
        <end position="671"/>
    </location>
</feature>
<dbReference type="Proteomes" id="UP000094801">
    <property type="component" value="Unassembled WGS sequence"/>
</dbReference>
<dbReference type="SUPFAM" id="SSF53649">
    <property type="entry name" value="Alkaline phosphatase-like"/>
    <property type="match status" value="1"/>
</dbReference>
<dbReference type="UniPathway" id="UPA00196"/>
<evidence type="ECO:0000256" key="9">
    <source>
        <dbReference type="ARBA" id="ARBA00022989"/>
    </source>
</evidence>